<dbReference type="EMBL" id="FNEN01000009">
    <property type="protein sequence ID" value="SDI94011.1"/>
    <property type="molecule type" value="Genomic_DNA"/>
</dbReference>
<dbReference type="Pfam" id="PF03748">
    <property type="entry name" value="FliL"/>
    <property type="match status" value="1"/>
</dbReference>
<dbReference type="PANTHER" id="PTHR35091:SF2">
    <property type="entry name" value="FLAGELLAR PROTEIN FLIL"/>
    <property type="match status" value="1"/>
</dbReference>
<keyword evidence="4 10" id="KW-1003">Cell membrane</keyword>
<evidence type="ECO:0000256" key="9">
    <source>
        <dbReference type="ARBA" id="ARBA00023136"/>
    </source>
</evidence>
<comment type="subcellular location">
    <subcellularLocation>
        <location evidence="2">Cell membrane</location>
        <topology evidence="2">Single-pass membrane protein</topology>
    </subcellularLocation>
</comment>
<keyword evidence="12" id="KW-1185">Reference proteome</keyword>
<gene>
    <name evidence="11" type="ORF">SAMN04488123_10925</name>
</gene>
<evidence type="ECO:0000256" key="3">
    <source>
        <dbReference type="ARBA" id="ARBA00008281"/>
    </source>
</evidence>
<evidence type="ECO:0000256" key="8">
    <source>
        <dbReference type="ARBA" id="ARBA00022989"/>
    </source>
</evidence>
<keyword evidence="11" id="KW-0969">Cilium</keyword>
<keyword evidence="11" id="KW-0282">Flagellum</keyword>
<dbReference type="NCBIfam" id="NF005826">
    <property type="entry name" value="PRK07718.1"/>
    <property type="match status" value="1"/>
</dbReference>
<comment type="similarity">
    <text evidence="3 10">Belongs to the FliL family.</text>
</comment>
<dbReference type="PANTHER" id="PTHR35091">
    <property type="entry name" value="FLAGELLAR PROTEIN FLIL"/>
    <property type="match status" value="1"/>
</dbReference>
<evidence type="ECO:0000256" key="7">
    <source>
        <dbReference type="ARBA" id="ARBA00022779"/>
    </source>
</evidence>
<keyword evidence="9 10" id="KW-0472">Membrane</keyword>
<keyword evidence="6" id="KW-0812">Transmembrane</keyword>
<protein>
    <recommendedName>
        <fullName evidence="10">Flagellar protein FliL</fullName>
    </recommendedName>
</protein>
<dbReference type="GO" id="GO:0009425">
    <property type="term" value="C:bacterial-type flagellum basal body"/>
    <property type="evidence" value="ECO:0007669"/>
    <property type="project" value="InterPro"/>
</dbReference>
<organism evidence="11 12">
    <name type="scientific">Natribacillus halophilus</name>
    <dbReference type="NCBI Taxonomy" id="549003"/>
    <lineage>
        <taxon>Bacteria</taxon>
        <taxon>Bacillati</taxon>
        <taxon>Bacillota</taxon>
        <taxon>Bacilli</taxon>
        <taxon>Bacillales</taxon>
        <taxon>Bacillaceae</taxon>
        <taxon>Natribacillus</taxon>
    </lineage>
</organism>
<keyword evidence="5 10" id="KW-0145">Chemotaxis</keyword>
<evidence type="ECO:0000256" key="6">
    <source>
        <dbReference type="ARBA" id="ARBA00022692"/>
    </source>
</evidence>
<keyword evidence="8" id="KW-1133">Transmembrane helix</keyword>
<dbReference type="Proteomes" id="UP000198853">
    <property type="component" value="Unassembled WGS sequence"/>
</dbReference>
<proteinExistence type="inferred from homology"/>
<dbReference type="AlphaFoldDB" id="A0A1G8PN89"/>
<keyword evidence="7 10" id="KW-0283">Flagellar rotation</keyword>
<sequence length="142" mass="15694">MKKLMIAVSVVIIALIVSIAATFILSVQFNGEPTTEGSDPSIDEVLDRSWDTEELTTNVEGDDYVRASFRIQADSGDTVEEVEKRDFQIKNAIIHRLAEMDADELGSSEGLETLEAGLQEDINQLLDEGEVESVYTTSRIIQ</sequence>
<evidence type="ECO:0000313" key="11">
    <source>
        <dbReference type="EMBL" id="SDI94011.1"/>
    </source>
</evidence>
<dbReference type="RefSeq" id="WP_090398845.1">
    <property type="nucleotide sequence ID" value="NZ_FNEN01000009.1"/>
</dbReference>
<keyword evidence="11" id="KW-0966">Cell projection</keyword>
<evidence type="ECO:0000256" key="1">
    <source>
        <dbReference type="ARBA" id="ARBA00002254"/>
    </source>
</evidence>
<reference evidence="11 12" key="1">
    <citation type="submission" date="2016-10" db="EMBL/GenBank/DDBJ databases">
        <authorList>
            <person name="de Groot N.N."/>
        </authorList>
    </citation>
    <scope>NUCLEOTIDE SEQUENCE [LARGE SCALE GENOMIC DNA]</scope>
    <source>
        <strain evidence="11 12">DSM 21771</strain>
    </source>
</reference>
<evidence type="ECO:0000256" key="10">
    <source>
        <dbReference type="RuleBase" id="RU364125"/>
    </source>
</evidence>
<evidence type="ECO:0000256" key="5">
    <source>
        <dbReference type="ARBA" id="ARBA00022500"/>
    </source>
</evidence>
<dbReference type="InterPro" id="IPR005503">
    <property type="entry name" value="FliL"/>
</dbReference>
<accession>A0A1G8PN89</accession>
<evidence type="ECO:0000313" key="12">
    <source>
        <dbReference type="Proteomes" id="UP000198853"/>
    </source>
</evidence>
<evidence type="ECO:0000256" key="2">
    <source>
        <dbReference type="ARBA" id="ARBA00004162"/>
    </source>
</evidence>
<dbReference type="GO" id="GO:0071978">
    <property type="term" value="P:bacterial-type flagellum-dependent swarming motility"/>
    <property type="evidence" value="ECO:0007669"/>
    <property type="project" value="TreeGrafter"/>
</dbReference>
<dbReference type="GO" id="GO:0005886">
    <property type="term" value="C:plasma membrane"/>
    <property type="evidence" value="ECO:0007669"/>
    <property type="project" value="UniProtKB-SubCell"/>
</dbReference>
<evidence type="ECO:0000256" key="4">
    <source>
        <dbReference type="ARBA" id="ARBA00022475"/>
    </source>
</evidence>
<name>A0A1G8PN89_9BACI</name>
<dbReference type="OrthoDB" id="2381796at2"/>
<comment type="function">
    <text evidence="1 10">Controls the rotational direction of flagella during chemotaxis.</text>
</comment>
<dbReference type="GO" id="GO:0006935">
    <property type="term" value="P:chemotaxis"/>
    <property type="evidence" value="ECO:0007669"/>
    <property type="project" value="UniProtKB-KW"/>
</dbReference>